<feature type="transmembrane region" description="Helical" evidence="5">
    <location>
        <begin position="361"/>
        <end position="379"/>
    </location>
</feature>
<evidence type="ECO:0000256" key="5">
    <source>
        <dbReference type="SAM" id="Phobius"/>
    </source>
</evidence>
<dbReference type="EMBL" id="JBBNOP010000011">
    <property type="protein sequence ID" value="MEQ3363720.1"/>
    <property type="molecule type" value="Genomic_DNA"/>
</dbReference>
<sequence>MHSSNKVASKSDGREARLRPSVLTIGLAALFSTLLIFSGAMTSFLAHEGVSDFISLYARSALVSVLVVAILVVGASLAGKNLPIKVLSGVGGVIHLVACAFFCYLVLMGDQGAAFTCFGGAASGIGCGLLCLTWGKLFSRFSLSGALLNVAVASCSAAIIYACIMIAPTLASVGVFMVCAAVAAVTPSLFGGGSDGAAEARARGQRGSSLPAFFGVVAEPAFGLLVFAFIMGLTCYTYMEWYSDYLLASFFASSILVVLAFLRLKKPIVRPLYRNVIPLLAIIMLAVSSMSKAVAGGSAAEMFCMFLLYSFAATLTIATLCAIAHASEFSSDFIYSIALVLFAAASLIGLSLSEILSGETIGIAVTVVTTVYAAVMLVARSMHSGDDSAAAENGLDEGGSGTMRDRCDSLSSEHALTERESEILVLLAQGHASAELSEMLFISPNTVRTHIHNMYRKLGVASREELFQLIRSR</sequence>
<dbReference type="SMART" id="SM00421">
    <property type="entry name" value="HTH_LUXR"/>
    <property type="match status" value="1"/>
</dbReference>
<dbReference type="PROSITE" id="PS50043">
    <property type="entry name" value="HTH_LUXR_2"/>
    <property type="match status" value="1"/>
</dbReference>
<feature type="transmembrane region" description="Helical" evidence="5">
    <location>
        <begin position="212"/>
        <end position="239"/>
    </location>
</feature>
<dbReference type="PANTHER" id="PTHR44688">
    <property type="entry name" value="DNA-BINDING TRANSCRIPTIONAL ACTIVATOR DEVR_DOSR"/>
    <property type="match status" value="1"/>
</dbReference>
<evidence type="ECO:0000256" key="4">
    <source>
        <dbReference type="SAM" id="MobiDB-lite"/>
    </source>
</evidence>
<evidence type="ECO:0000259" key="6">
    <source>
        <dbReference type="PROSITE" id="PS50043"/>
    </source>
</evidence>
<keyword evidence="3" id="KW-0804">Transcription</keyword>
<dbReference type="InterPro" id="IPR016032">
    <property type="entry name" value="Sig_transdc_resp-reg_C-effctor"/>
</dbReference>
<evidence type="ECO:0000256" key="3">
    <source>
        <dbReference type="ARBA" id="ARBA00023163"/>
    </source>
</evidence>
<dbReference type="SUPFAM" id="SSF46894">
    <property type="entry name" value="C-terminal effector domain of the bipartite response regulators"/>
    <property type="match status" value="1"/>
</dbReference>
<keyword evidence="5" id="KW-0472">Membrane</keyword>
<organism evidence="7 8">
    <name type="scientific">Raoultibacter massiliensis</name>
    <dbReference type="NCBI Taxonomy" id="1852371"/>
    <lineage>
        <taxon>Bacteria</taxon>
        <taxon>Bacillati</taxon>
        <taxon>Actinomycetota</taxon>
        <taxon>Coriobacteriia</taxon>
        <taxon>Eggerthellales</taxon>
        <taxon>Eggerthellaceae</taxon>
        <taxon>Raoultibacter</taxon>
    </lineage>
</organism>
<protein>
    <submittedName>
        <fullName evidence="7">LuxR C-terminal-related transcriptional regulator</fullName>
    </submittedName>
</protein>
<name>A0ABV1JF54_9ACTN</name>
<feature type="transmembrane region" description="Helical" evidence="5">
    <location>
        <begin position="333"/>
        <end position="355"/>
    </location>
</feature>
<feature type="transmembrane region" description="Helical" evidence="5">
    <location>
        <begin position="57"/>
        <end position="79"/>
    </location>
</feature>
<dbReference type="RefSeq" id="WP_102373441.1">
    <property type="nucleotide sequence ID" value="NZ_JBBNOP010000011.1"/>
</dbReference>
<keyword evidence="5" id="KW-0812">Transmembrane</keyword>
<evidence type="ECO:0000313" key="8">
    <source>
        <dbReference type="Proteomes" id="UP001487305"/>
    </source>
</evidence>
<evidence type="ECO:0000313" key="7">
    <source>
        <dbReference type="EMBL" id="MEQ3363720.1"/>
    </source>
</evidence>
<dbReference type="Proteomes" id="UP001487305">
    <property type="component" value="Unassembled WGS sequence"/>
</dbReference>
<reference evidence="7 8" key="1">
    <citation type="submission" date="2024-04" db="EMBL/GenBank/DDBJ databases">
        <title>Human intestinal bacterial collection.</title>
        <authorList>
            <person name="Pauvert C."/>
            <person name="Hitch T.C.A."/>
            <person name="Clavel T."/>
        </authorList>
    </citation>
    <scope>NUCLEOTIDE SEQUENCE [LARGE SCALE GENOMIC DNA]</scope>
    <source>
        <strain evidence="7 8">CLA-KB-H42</strain>
    </source>
</reference>
<feature type="region of interest" description="Disordered" evidence="4">
    <location>
        <begin position="386"/>
        <end position="407"/>
    </location>
</feature>
<evidence type="ECO:0000256" key="2">
    <source>
        <dbReference type="ARBA" id="ARBA00023125"/>
    </source>
</evidence>
<dbReference type="PANTHER" id="PTHR44688:SF16">
    <property type="entry name" value="DNA-BINDING TRANSCRIPTIONAL ACTIVATOR DEVR_DOSR"/>
    <property type="match status" value="1"/>
</dbReference>
<keyword evidence="1" id="KW-0805">Transcription regulation</keyword>
<evidence type="ECO:0000256" key="1">
    <source>
        <dbReference type="ARBA" id="ARBA00023015"/>
    </source>
</evidence>
<feature type="transmembrane region" description="Helical" evidence="5">
    <location>
        <begin position="86"/>
        <end position="107"/>
    </location>
</feature>
<accession>A0ABV1JF54</accession>
<dbReference type="PRINTS" id="PR00038">
    <property type="entry name" value="HTHLUXR"/>
</dbReference>
<keyword evidence="5" id="KW-1133">Transmembrane helix</keyword>
<feature type="transmembrane region" description="Helical" evidence="5">
    <location>
        <begin position="113"/>
        <end position="134"/>
    </location>
</feature>
<keyword evidence="8" id="KW-1185">Reference proteome</keyword>
<feature type="transmembrane region" description="Helical" evidence="5">
    <location>
        <begin position="245"/>
        <end position="264"/>
    </location>
</feature>
<dbReference type="Gene3D" id="1.10.10.10">
    <property type="entry name" value="Winged helix-like DNA-binding domain superfamily/Winged helix DNA-binding domain"/>
    <property type="match status" value="1"/>
</dbReference>
<comment type="caution">
    <text evidence="7">The sequence shown here is derived from an EMBL/GenBank/DDBJ whole genome shotgun (WGS) entry which is preliminary data.</text>
</comment>
<proteinExistence type="predicted"/>
<dbReference type="InterPro" id="IPR036388">
    <property type="entry name" value="WH-like_DNA-bd_sf"/>
</dbReference>
<feature type="transmembrane region" description="Helical" evidence="5">
    <location>
        <begin position="306"/>
        <end position="326"/>
    </location>
</feature>
<keyword evidence="2" id="KW-0238">DNA-binding</keyword>
<feature type="transmembrane region" description="Helical" evidence="5">
    <location>
        <begin position="21"/>
        <end position="45"/>
    </location>
</feature>
<feature type="transmembrane region" description="Helical" evidence="5">
    <location>
        <begin position="276"/>
        <end position="294"/>
    </location>
</feature>
<dbReference type="CDD" id="cd06170">
    <property type="entry name" value="LuxR_C_like"/>
    <property type="match status" value="1"/>
</dbReference>
<dbReference type="Pfam" id="PF00196">
    <property type="entry name" value="GerE"/>
    <property type="match status" value="1"/>
</dbReference>
<feature type="transmembrane region" description="Helical" evidence="5">
    <location>
        <begin position="146"/>
        <end position="167"/>
    </location>
</feature>
<dbReference type="InterPro" id="IPR000792">
    <property type="entry name" value="Tscrpt_reg_LuxR_C"/>
</dbReference>
<feature type="transmembrane region" description="Helical" evidence="5">
    <location>
        <begin position="173"/>
        <end position="191"/>
    </location>
</feature>
<feature type="domain" description="HTH luxR-type" evidence="6">
    <location>
        <begin position="409"/>
        <end position="473"/>
    </location>
</feature>
<gene>
    <name evidence="7" type="ORF">AAA083_12115</name>
</gene>